<evidence type="ECO:0000256" key="1">
    <source>
        <dbReference type="ARBA" id="ARBA00023015"/>
    </source>
</evidence>
<gene>
    <name evidence="5" type="ORF">SAMN05428998_12283</name>
</gene>
<dbReference type="PANTHER" id="PTHR44688">
    <property type="entry name" value="DNA-BINDING TRANSCRIPTIONAL ACTIVATOR DEVR_DOSR"/>
    <property type="match status" value="1"/>
</dbReference>
<dbReference type="PANTHER" id="PTHR44688:SF16">
    <property type="entry name" value="DNA-BINDING TRANSCRIPTIONAL ACTIVATOR DEVR_DOSR"/>
    <property type="match status" value="1"/>
</dbReference>
<dbReference type="SMART" id="SM00421">
    <property type="entry name" value="HTH_LUXR"/>
    <property type="match status" value="1"/>
</dbReference>
<name>A0A1Y6CKB3_9PROT</name>
<keyword evidence="6" id="KW-1185">Reference proteome</keyword>
<dbReference type="Pfam" id="PF07302">
    <property type="entry name" value="AroM"/>
    <property type="match status" value="1"/>
</dbReference>
<dbReference type="InterPro" id="IPR016032">
    <property type="entry name" value="Sig_transdc_resp-reg_C-effctor"/>
</dbReference>
<reference evidence="5 6" key="1">
    <citation type="submission" date="2017-04" db="EMBL/GenBank/DDBJ databases">
        <authorList>
            <person name="Afonso C.L."/>
            <person name="Miller P.J."/>
            <person name="Scott M.A."/>
            <person name="Spackman E."/>
            <person name="Goraichik I."/>
            <person name="Dimitrov K.M."/>
            <person name="Suarez D.L."/>
            <person name="Swayne D.E."/>
        </authorList>
    </citation>
    <scope>NUCLEOTIDE SEQUENCE [LARGE SCALE GENOMIC DNA]</scope>
    <source>
        <strain evidence="5 6">USBA 355</strain>
    </source>
</reference>
<dbReference type="PROSITE" id="PS00622">
    <property type="entry name" value="HTH_LUXR_1"/>
    <property type="match status" value="1"/>
</dbReference>
<feature type="domain" description="HTH luxR-type" evidence="4">
    <location>
        <begin position="232"/>
        <end position="297"/>
    </location>
</feature>
<protein>
    <submittedName>
        <fullName evidence="5">Regulatory protein, luxR family</fullName>
    </submittedName>
</protein>
<dbReference type="InterPro" id="IPR010843">
    <property type="entry name" value="Uncharacterised_AroM"/>
</dbReference>
<evidence type="ECO:0000313" key="5">
    <source>
        <dbReference type="EMBL" id="SMF59209.1"/>
    </source>
</evidence>
<dbReference type="InterPro" id="IPR036388">
    <property type="entry name" value="WH-like_DNA-bd_sf"/>
</dbReference>
<dbReference type="PRINTS" id="PR00038">
    <property type="entry name" value="HTHLUXR"/>
</dbReference>
<evidence type="ECO:0000256" key="2">
    <source>
        <dbReference type="ARBA" id="ARBA00023125"/>
    </source>
</evidence>
<proteinExistence type="predicted"/>
<evidence type="ECO:0000259" key="4">
    <source>
        <dbReference type="PROSITE" id="PS50043"/>
    </source>
</evidence>
<dbReference type="AlphaFoldDB" id="A0A1Y6CKB3"/>
<dbReference type="Pfam" id="PF00196">
    <property type="entry name" value="GerE"/>
    <property type="match status" value="1"/>
</dbReference>
<dbReference type="PROSITE" id="PS50043">
    <property type="entry name" value="HTH_LUXR_2"/>
    <property type="match status" value="1"/>
</dbReference>
<evidence type="ECO:0000313" key="6">
    <source>
        <dbReference type="Proteomes" id="UP000192917"/>
    </source>
</evidence>
<dbReference type="GO" id="GO:0006355">
    <property type="term" value="P:regulation of DNA-templated transcription"/>
    <property type="evidence" value="ECO:0007669"/>
    <property type="project" value="InterPro"/>
</dbReference>
<dbReference type="Proteomes" id="UP000192917">
    <property type="component" value="Unassembled WGS sequence"/>
</dbReference>
<dbReference type="InterPro" id="IPR000792">
    <property type="entry name" value="Tscrpt_reg_LuxR_C"/>
</dbReference>
<accession>A0A1Y6CKB3</accession>
<evidence type="ECO:0000256" key="3">
    <source>
        <dbReference type="ARBA" id="ARBA00023163"/>
    </source>
</evidence>
<dbReference type="CDD" id="cd06170">
    <property type="entry name" value="LuxR_C_like"/>
    <property type="match status" value="1"/>
</dbReference>
<sequence length="299" mass="32294">MTIGQAPRDDIVPEIVGMVGRPLTNAEFGALDGLDAAAIAAAAPAADEESLYTRLASGEHVVVAAGFVEQRTAELLERLDREGFDLIVLITTGLFGHFATRTPLINGQRVVDAWLEALVVEDGRVGVVYPLKRQIAERHYLHSHGATIRNPRAAVLAGESGRLEEAARQLGDCELILMHSVGYTEDEAQRIVALTGKPVVTARRVIAGALRLQLAQISELRELAPAELVDRLPAGGEPLTQREREVITLVLDGLPNKLVARELGISHRTVEIHRARAMSKLGAASPAELIRRILLSARP</sequence>
<dbReference type="Gene3D" id="1.10.10.10">
    <property type="entry name" value="Winged helix-like DNA-binding domain superfamily/Winged helix DNA-binding domain"/>
    <property type="match status" value="1"/>
</dbReference>
<keyword evidence="1" id="KW-0805">Transcription regulation</keyword>
<organism evidence="5 6">
    <name type="scientific">Tistlia consotensis USBA 355</name>
    <dbReference type="NCBI Taxonomy" id="560819"/>
    <lineage>
        <taxon>Bacteria</taxon>
        <taxon>Pseudomonadati</taxon>
        <taxon>Pseudomonadota</taxon>
        <taxon>Alphaproteobacteria</taxon>
        <taxon>Rhodospirillales</taxon>
        <taxon>Rhodovibrionaceae</taxon>
        <taxon>Tistlia</taxon>
    </lineage>
</organism>
<dbReference type="STRING" id="560819.SAMN05428998_12283"/>
<dbReference type="GO" id="GO:0003677">
    <property type="term" value="F:DNA binding"/>
    <property type="evidence" value="ECO:0007669"/>
    <property type="project" value="UniProtKB-KW"/>
</dbReference>
<dbReference type="SUPFAM" id="SSF46894">
    <property type="entry name" value="C-terminal effector domain of the bipartite response regulators"/>
    <property type="match status" value="1"/>
</dbReference>
<dbReference type="EMBL" id="FWZX01000022">
    <property type="protein sequence ID" value="SMF59209.1"/>
    <property type="molecule type" value="Genomic_DNA"/>
</dbReference>
<keyword evidence="2" id="KW-0238">DNA-binding</keyword>
<keyword evidence="3" id="KW-0804">Transcription</keyword>